<evidence type="ECO:0000256" key="1">
    <source>
        <dbReference type="ARBA" id="ARBA00022723"/>
    </source>
</evidence>
<feature type="region of interest" description="Disordered" evidence="4">
    <location>
        <begin position="309"/>
        <end position="328"/>
    </location>
</feature>
<dbReference type="SUPFAM" id="SSF47473">
    <property type="entry name" value="EF-hand"/>
    <property type="match status" value="4"/>
</dbReference>
<dbReference type="InterPro" id="IPR051581">
    <property type="entry name" value="Ca-bind"/>
</dbReference>
<feature type="domain" description="EF-hand" evidence="5">
    <location>
        <begin position="668"/>
        <end position="703"/>
    </location>
</feature>
<dbReference type="Proteomes" id="UP001162131">
    <property type="component" value="Unassembled WGS sequence"/>
</dbReference>
<dbReference type="EMBL" id="CAJZBQ010000011">
    <property type="protein sequence ID" value="CAG9313621.1"/>
    <property type="molecule type" value="Genomic_DNA"/>
</dbReference>
<feature type="region of interest" description="Disordered" evidence="4">
    <location>
        <begin position="772"/>
        <end position="793"/>
    </location>
</feature>
<dbReference type="GO" id="GO:0005509">
    <property type="term" value="F:calcium ion binding"/>
    <property type="evidence" value="ECO:0007669"/>
    <property type="project" value="InterPro"/>
</dbReference>
<dbReference type="Gene3D" id="1.10.238.10">
    <property type="entry name" value="EF-hand"/>
    <property type="match status" value="7"/>
</dbReference>
<feature type="domain" description="EF-hand" evidence="5">
    <location>
        <begin position="601"/>
        <end position="631"/>
    </location>
</feature>
<evidence type="ECO:0000313" key="7">
    <source>
        <dbReference type="Proteomes" id="UP001162131"/>
    </source>
</evidence>
<dbReference type="PANTHER" id="PTHR34524:SF6">
    <property type="entry name" value="CALCYPHOSINE LIKE"/>
    <property type="match status" value="1"/>
</dbReference>
<keyword evidence="3" id="KW-0106">Calcium</keyword>
<dbReference type="Pfam" id="PF13202">
    <property type="entry name" value="EF-hand_5"/>
    <property type="match status" value="1"/>
</dbReference>
<evidence type="ECO:0000256" key="4">
    <source>
        <dbReference type="SAM" id="MobiDB-lite"/>
    </source>
</evidence>
<feature type="compositionally biased region" description="Basic and acidic residues" evidence="4">
    <location>
        <begin position="311"/>
        <end position="324"/>
    </location>
</feature>
<dbReference type="AlphaFoldDB" id="A0AAU9IIJ9"/>
<feature type="domain" description="EF-hand" evidence="5">
    <location>
        <begin position="168"/>
        <end position="203"/>
    </location>
</feature>
<organism evidence="6 7">
    <name type="scientific">Blepharisma stoltei</name>
    <dbReference type="NCBI Taxonomy" id="1481888"/>
    <lineage>
        <taxon>Eukaryota</taxon>
        <taxon>Sar</taxon>
        <taxon>Alveolata</taxon>
        <taxon>Ciliophora</taxon>
        <taxon>Postciliodesmatophora</taxon>
        <taxon>Heterotrichea</taxon>
        <taxon>Heterotrichida</taxon>
        <taxon>Blepharismidae</taxon>
        <taxon>Blepharisma</taxon>
    </lineage>
</organism>
<evidence type="ECO:0000259" key="5">
    <source>
        <dbReference type="PROSITE" id="PS50222"/>
    </source>
</evidence>
<reference evidence="6" key="1">
    <citation type="submission" date="2021-09" db="EMBL/GenBank/DDBJ databases">
        <authorList>
            <consortium name="AG Swart"/>
            <person name="Singh M."/>
            <person name="Singh A."/>
            <person name="Seah K."/>
            <person name="Emmerich C."/>
        </authorList>
    </citation>
    <scope>NUCLEOTIDE SEQUENCE</scope>
    <source>
        <strain evidence="6">ATCC30299</strain>
    </source>
</reference>
<evidence type="ECO:0000256" key="3">
    <source>
        <dbReference type="ARBA" id="ARBA00022837"/>
    </source>
</evidence>
<keyword evidence="7" id="KW-1185">Reference proteome</keyword>
<feature type="domain" description="EF-hand" evidence="5">
    <location>
        <begin position="204"/>
        <end position="239"/>
    </location>
</feature>
<dbReference type="PROSITE" id="PS00018">
    <property type="entry name" value="EF_HAND_1"/>
    <property type="match status" value="11"/>
</dbReference>
<proteinExistence type="predicted"/>
<dbReference type="SMART" id="SM00054">
    <property type="entry name" value="EFh"/>
    <property type="match status" value="11"/>
</dbReference>
<dbReference type="CDD" id="cd00051">
    <property type="entry name" value="EFh"/>
    <property type="match status" value="2"/>
</dbReference>
<dbReference type="PROSITE" id="PS50222">
    <property type="entry name" value="EF_HAND_2"/>
    <property type="match status" value="11"/>
</dbReference>
<sequence length="793" mass="91062">MAENRGPFERELKQKLSQRVTGRLTEESILLKSFKYFDMDNSGTLSFEEWTKALEKVGMTYQDPKRLQELFNIYDVDSNGTLDYKEFSAVLFGEQKLRQKAAAPQGLTPAQLEQGERAIIKLRNKLAERGGRGIIGLQRQFKIMDDDNSKNLDFQEFTKAMKDFAVDLSDAEIQSLFGYIDRNRSGNIDYDEFLRAVRGPMNEFRTALVTRAFSKIDTDHSGVLDINDIRGTYSARNHPDVKAGKKSEDQVLGEFLETFEMHHNIGGGQNDQKITREEFQEYYNNISMSIDNDQYFELMMTNTWKLNETAAPREERKEETKGEARYQGPTRESAAIFEAFRAKLAARGTRGIIGIQRTFKIIDDDNSKTLSRAEFTKGIHDFRVSISDEEITILFNGIDRDRSGTVDFDELIRAIRGPLNDFRKNIVNQAWTKLDRDGSGVVDITDLRGVYDARGHPDVKSGKKTEDQVLGEFLETFETHHNISDLSQRDQRVTKQEFEEYYANVSASIDNDQYFELMMNNAWKLQGEPDKKEAWASQDFSYGSRRKYQQAQSPFGTTEQAIDYGSRSSIRNTANQTVDGLIEQLRVKLNARGGARGFVGIAKLFKIMDDDGSGNLSLEEFTKAMKDFRTGFSDDDSRRLFTFFDADRSGSIDYEEFVHRVRGEMNNFRKHIVTQCFNKLDKNGNGIVEIDDIRGVYNATNHPDVRSGKKTEDDILCEFLDTFEAHHASFKEDTRDHRITLEEFTEYYNHVSASIDDDRYFDLMMKNAWNTDPQPTQKAWAGEVGGSPTRRHK</sequence>
<feature type="domain" description="EF-hand" evidence="5">
    <location>
        <begin position="386"/>
        <end position="421"/>
    </location>
</feature>
<protein>
    <recommendedName>
        <fullName evidence="5">EF-hand domain-containing protein</fullName>
    </recommendedName>
</protein>
<dbReference type="Pfam" id="PF13499">
    <property type="entry name" value="EF-hand_7"/>
    <property type="match status" value="4"/>
</dbReference>
<gene>
    <name evidence="6" type="ORF">BSTOLATCC_MIC9434</name>
</gene>
<feature type="domain" description="EF-hand" evidence="5">
    <location>
        <begin position="632"/>
        <end position="667"/>
    </location>
</feature>
<feature type="domain" description="EF-hand" evidence="5">
    <location>
        <begin position="62"/>
        <end position="97"/>
    </location>
</feature>
<dbReference type="InterPro" id="IPR018247">
    <property type="entry name" value="EF_Hand_1_Ca_BS"/>
</dbReference>
<keyword evidence="2" id="KW-0677">Repeat</keyword>
<evidence type="ECO:0000313" key="6">
    <source>
        <dbReference type="EMBL" id="CAG9313621.1"/>
    </source>
</evidence>
<feature type="domain" description="EF-hand" evidence="5">
    <location>
        <begin position="350"/>
        <end position="385"/>
    </location>
</feature>
<accession>A0AAU9IIJ9</accession>
<dbReference type="PANTHER" id="PTHR34524">
    <property type="entry name" value="CALCYPHOSIN"/>
    <property type="match status" value="1"/>
</dbReference>
<dbReference type="InterPro" id="IPR002048">
    <property type="entry name" value="EF_hand_dom"/>
</dbReference>
<feature type="domain" description="EF-hand" evidence="5">
    <location>
        <begin position="25"/>
        <end position="60"/>
    </location>
</feature>
<evidence type="ECO:0000256" key="2">
    <source>
        <dbReference type="ARBA" id="ARBA00022737"/>
    </source>
</evidence>
<name>A0AAU9IIJ9_9CILI</name>
<feature type="domain" description="EF-hand" evidence="5">
    <location>
        <begin position="132"/>
        <end position="167"/>
    </location>
</feature>
<comment type="caution">
    <text evidence="6">The sequence shown here is derived from an EMBL/GenBank/DDBJ whole genome shotgun (WGS) entry which is preliminary data.</text>
</comment>
<keyword evidence="1" id="KW-0479">Metal-binding</keyword>
<feature type="domain" description="EF-hand" evidence="5">
    <location>
        <begin position="422"/>
        <end position="457"/>
    </location>
</feature>
<dbReference type="InterPro" id="IPR011992">
    <property type="entry name" value="EF-hand-dom_pair"/>
</dbReference>